<evidence type="ECO:0000256" key="1">
    <source>
        <dbReference type="ARBA" id="ARBA00004370"/>
    </source>
</evidence>
<dbReference type="PANTHER" id="PTHR46184">
    <property type="entry name" value="UNCONVENTIONAL MYOSIN-IXB-LIKE PROTEIN"/>
    <property type="match status" value="1"/>
</dbReference>
<keyword evidence="4" id="KW-0472">Membrane</keyword>
<keyword evidence="5" id="KW-0505">Motor protein</keyword>
<gene>
    <name evidence="7" type="primary">MYO9AA</name>
    <name evidence="7" type="ORF">GOODEAATRI_001644</name>
</gene>
<proteinExistence type="inferred from homology"/>
<evidence type="ECO:0000259" key="6">
    <source>
        <dbReference type="PROSITE" id="PS51456"/>
    </source>
</evidence>
<dbReference type="EMBL" id="JAHRIO010070018">
    <property type="protein sequence ID" value="MEQ2180479.1"/>
    <property type="molecule type" value="Genomic_DNA"/>
</dbReference>
<comment type="similarity">
    <text evidence="5">Belongs to the TRAFAC class myosin-kinesin ATPase superfamily. Myosin family.</text>
</comment>
<evidence type="ECO:0000256" key="3">
    <source>
        <dbReference type="ARBA" id="ARBA00022490"/>
    </source>
</evidence>
<dbReference type="PANTHER" id="PTHR46184:SF3">
    <property type="entry name" value="UNCONVENTIONAL MYOSIN-IXA"/>
    <property type="match status" value="1"/>
</dbReference>
<dbReference type="Gene3D" id="1.10.10.820">
    <property type="match status" value="1"/>
</dbReference>
<keyword evidence="5" id="KW-0009">Actin-binding</keyword>
<organism evidence="7 8">
    <name type="scientific">Goodea atripinnis</name>
    <dbReference type="NCBI Taxonomy" id="208336"/>
    <lineage>
        <taxon>Eukaryota</taxon>
        <taxon>Metazoa</taxon>
        <taxon>Chordata</taxon>
        <taxon>Craniata</taxon>
        <taxon>Vertebrata</taxon>
        <taxon>Euteleostomi</taxon>
        <taxon>Actinopterygii</taxon>
        <taxon>Neopterygii</taxon>
        <taxon>Teleostei</taxon>
        <taxon>Neoteleostei</taxon>
        <taxon>Acanthomorphata</taxon>
        <taxon>Ovalentaria</taxon>
        <taxon>Atherinomorphae</taxon>
        <taxon>Cyprinodontiformes</taxon>
        <taxon>Goodeidae</taxon>
        <taxon>Goodea</taxon>
    </lineage>
</organism>
<keyword evidence="5" id="KW-0518">Myosin</keyword>
<comment type="caution">
    <text evidence="7">The sequence shown here is derived from an EMBL/GenBank/DDBJ whole genome shotgun (WGS) entry which is preliminary data.</text>
</comment>
<dbReference type="SUPFAM" id="SSF52540">
    <property type="entry name" value="P-loop containing nucleoside triphosphate hydrolases"/>
    <property type="match status" value="1"/>
</dbReference>
<feature type="domain" description="Myosin motor" evidence="6">
    <location>
        <begin position="1"/>
        <end position="172"/>
    </location>
</feature>
<dbReference type="Proteomes" id="UP001476798">
    <property type="component" value="Unassembled WGS sequence"/>
</dbReference>
<evidence type="ECO:0000313" key="7">
    <source>
        <dbReference type="EMBL" id="MEQ2180479.1"/>
    </source>
</evidence>
<dbReference type="InterPro" id="IPR046987">
    <property type="entry name" value="Myo9"/>
</dbReference>
<protein>
    <submittedName>
        <fullName evidence="7">Unconventional myosin-IXAa</fullName>
    </submittedName>
</protein>
<evidence type="ECO:0000256" key="4">
    <source>
        <dbReference type="ARBA" id="ARBA00023136"/>
    </source>
</evidence>
<sequence length="172" mass="19757">DCFTVEGEDLKHDFERLQLAMEMVGFLPSTRKQIFSLLSAILHLGNIRYKRKTYRDDSIDISDGEEGVRTFIILIPCLQYHQVKEEMLFEALTTRKTVTVGEKLIVPYKLAEAGTVRDSMAKSLYSALFDWIVFRINHALLNIKDLEETTKVKSVIRCLAAKLNHFLNGFKA</sequence>
<dbReference type="InterPro" id="IPR001609">
    <property type="entry name" value="Myosin_head_motor_dom-like"/>
</dbReference>
<keyword evidence="8" id="KW-1185">Reference proteome</keyword>
<dbReference type="PROSITE" id="PS51456">
    <property type="entry name" value="MYOSIN_MOTOR"/>
    <property type="match status" value="1"/>
</dbReference>
<comment type="caution">
    <text evidence="5">Lacks conserved residue(s) required for the propagation of feature annotation.</text>
</comment>
<evidence type="ECO:0000256" key="2">
    <source>
        <dbReference type="ARBA" id="ARBA00004496"/>
    </source>
</evidence>
<dbReference type="Gene3D" id="1.20.120.720">
    <property type="entry name" value="Myosin VI head, motor domain, U50 subdomain"/>
    <property type="match status" value="1"/>
</dbReference>
<dbReference type="InterPro" id="IPR027417">
    <property type="entry name" value="P-loop_NTPase"/>
</dbReference>
<evidence type="ECO:0000313" key="8">
    <source>
        <dbReference type="Proteomes" id="UP001476798"/>
    </source>
</evidence>
<reference evidence="7 8" key="1">
    <citation type="submission" date="2021-06" db="EMBL/GenBank/DDBJ databases">
        <authorList>
            <person name="Palmer J.M."/>
        </authorList>
    </citation>
    <scope>NUCLEOTIDE SEQUENCE [LARGE SCALE GENOMIC DNA]</scope>
    <source>
        <strain evidence="7 8">GA_2019</strain>
        <tissue evidence="7">Muscle</tissue>
    </source>
</reference>
<feature type="non-terminal residue" evidence="7">
    <location>
        <position position="1"/>
    </location>
</feature>
<keyword evidence="3" id="KW-0963">Cytoplasm</keyword>
<name>A0ABV0PAL3_9TELE</name>
<dbReference type="Pfam" id="PF00063">
    <property type="entry name" value="Myosin_head"/>
    <property type="match status" value="1"/>
</dbReference>
<comment type="subcellular location">
    <subcellularLocation>
        <location evidence="2">Cytoplasm</location>
    </subcellularLocation>
    <subcellularLocation>
        <location evidence="1">Membrane</location>
    </subcellularLocation>
</comment>
<evidence type="ECO:0000256" key="5">
    <source>
        <dbReference type="PROSITE-ProRule" id="PRU00782"/>
    </source>
</evidence>
<accession>A0ABV0PAL3</accession>